<feature type="compositionally biased region" description="Basic and acidic residues" evidence="1">
    <location>
        <begin position="1"/>
        <end position="13"/>
    </location>
</feature>
<accession>A0A6J5KUM6</accession>
<feature type="compositionally biased region" description="Low complexity" evidence="1">
    <location>
        <begin position="21"/>
        <end position="34"/>
    </location>
</feature>
<protein>
    <submittedName>
        <fullName evidence="2">Uncharacterized protein</fullName>
    </submittedName>
</protein>
<evidence type="ECO:0000256" key="1">
    <source>
        <dbReference type="SAM" id="MobiDB-lite"/>
    </source>
</evidence>
<organism evidence="2">
    <name type="scientific">uncultured Caudovirales phage</name>
    <dbReference type="NCBI Taxonomy" id="2100421"/>
    <lineage>
        <taxon>Viruses</taxon>
        <taxon>Duplodnaviria</taxon>
        <taxon>Heunggongvirae</taxon>
        <taxon>Uroviricota</taxon>
        <taxon>Caudoviricetes</taxon>
        <taxon>Peduoviridae</taxon>
        <taxon>Maltschvirus</taxon>
        <taxon>Maltschvirus maltsch</taxon>
    </lineage>
</organism>
<gene>
    <name evidence="2" type="ORF">UFOVP62_17</name>
</gene>
<feature type="region of interest" description="Disordered" evidence="1">
    <location>
        <begin position="1"/>
        <end position="92"/>
    </location>
</feature>
<proteinExistence type="predicted"/>
<evidence type="ECO:0000313" key="2">
    <source>
        <dbReference type="EMBL" id="CAB4124617.1"/>
    </source>
</evidence>
<reference evidence="2" key="1">
    <citation type="submission" date="2020-04" db="EMBL/GenBank/DDBJ databases">
        <authorList>
            <person name="Chiriac C."/>
            <person name="Salcher M."/>
            <person name="Ghai R."/>
            <person name="Kavagutti S V."/>
        </authorList>
    </citation>
    <scope>NUCLEOTIDE SEQUENCE</scope>
</reference>
<sequence>MTDFSHMSDEDLLKALGQGGAPAPKEATAAASAPKGDGPFAHLSDEELLKSLGQGSKPAADPYKVLPGGKKTAQYDPLGNLTGYETDTAPTTMPYGEQMANIGHQADNVMRQVANGATFHLADKIAARMNSFGNDKGYTQNLLDERQRTAQAHADQPGLGTAAEMAGGMLTGLGLANKGVSLLGQFGPRFGMIGNMGLGAGEGALYGAAGGAGKTDTGNVSDYLGNATKEGILGLAMGGVAPPLVAGAGKVVNTVLPVAENAMTAMPDAARRLLSKAMGWDGNTAAKLTELGPLATLGDTGPALTGLMQGVASRPGEGASKLVQVLEQRNAGRNGRLASDTDAALGPMVQNEMQAKQALLDARSGPDGVHSALPEIYKNAPPIDPSGVVAAIDKMLVNAKGPEQAALQQARAMLTKSPGSVFVPNSPQVAATAAPVRADLLQQAPVAPGFGGILNSVPKGASPGGGMAPARAVPDWLLAANGSNKVGMPTNLETNAQALNNVKTTLSGLVKQGNTALGIEKGALAKKDGSTNNVIAQLDDLLRTQVPGYAGVMDQSSLLARRVGAVDTGYGALTGGQSAIKPEQITEALAASAPNAAMPGALAGDVRTGMRAAVDNAVGTQANDLAVLRRMLGGDADWNRAKLASTFGDQNVSKLVGAIDRESTFAKSYNDAVRGSQTAQRQQANTLIDGQELKLPPTSLKGIAAAALGKANDMYTGMARQSVRDSLGKSMSLSGPELDQFLIQLRAAQAARELQSMGTGASVSGLLGGM</sequence>
<dbReference type="EMBL" id="LR796182">
    <property type="protein sequence ID" value="CAB4124617.1"/>
    <property type="molecule type" value="Genomic_DNA"/>
</dbReference>
<name>A0A6J5KUM6_9CAUD</name>